<organism evidence="5 6">
    <name type="scientific">Oikeobacillus pervagus</name>
    <dbReference type="NCBI Taxonomy" id="1325931"/>
    <lineage>
        <taxon>Bacteria</taxon>
        <taxon>Bacillati</taxon>
        <taxon>Bacillota</taxon>
        <taxon>Bacilli</taxon>
        <taxon>Bacillales</taxon>
        <taxon>Bacillaceae</taxon>
        <taxon>Oikeobacillus</taxon>
    </lineage>
</organism>
<dbReference type="InterPro" id="IPR002901">
    <property type="entry name" value="MGlyc_endo_b_GlcNAc-like_dom"/>
</dbReference>
<evidence type="ECO:0000256" key="2">
    <source>
        <dbReference type="SAM" id="SignalP"/>
    </source>
</evidence>
<dbReference type="InterPro" id="IPR001119">
    <property type="entry name" value="SLH_dom"/>
</dbReference>
<feature type="domain" description="SLH" evidence="3">
    <location>
        <begin position="94"/>
        <end position="155"/>
    </location>
</feature>
<dbReference type="PROSITE" id="PS51272">
    <property type="entry name" value="SLH"/>
    <property type="match status" value="3"/>
</dbReference>
<dbReference type="Proteomes" id="UP001237207">
    <property type="component" value="Unassembled WGS sequence"/>
</dbReference>
<protein>
    <submittedName>
        <fullName evidence="5">Beta-N-acetylglucosaminidase</fullName>
    </submittedName>
</protein>
<evidence type="ECO:0000313" key="5">
    <source>
        <dbReference type="EMBL" id="MDQ0215301.1"/>
    </source>
</evidence>
<feature type="chain" id="PRO_5042545476" evidence="2">
    <location>
        <begin position="28"/>
        <end position="541"/>
    </location>
</feature>
<reference evidence="5" key="1">
    <citation type="submission" date="2023-07" db="EMBL/GenBank/DDBJ databases">
        <title>Genomic Encyclopedia of Type Strains, Phase IV (KMG-IV): sequencing the most valuable type-strain genomes for metagenomic binning, comparative biology and taxonomic classification.</title>
        <authorList>
            <person name="Goeker M."/>
        </authorList>
    </citation>
    <scope>NUCLEOTIDE SEQUENCE</scope>
    <source>
        <strain evidence="5">DSM 23947</strain>
    </source>
</reference>
<dbReference type="PANTHER" id="PTHR43308:SF5">
    <property type="entry name" value="S-LAYER PROTEIN _ PEPTIDOGLYCAN ENDO-BETA-N-ACETYLGLUCOSAMINIDASE"/>
    <property type="match status" value="1"/>
</dbReference>
<feature type="domain" description="SH3b" evidence="4">
    <location>
        <begin position="281"/>
        <end position="346"/>
    </location>
</feature>
<dbReference type="AlphaFoldDB" id="A0AAJ1T4Z6"/>
<dbReference type="Pfam" id="PF00395">
    <property type="entry name" value="SLH"/>
    <property type="match status" value="2"/>
</dbReference>
<comment type="caution">
    <text evidence="5">The sequence shown here is derived from an EMBL/GenBank/DDBJ whole genome shotgun (WGS) entry which is preliminary data.</text>
</comment>
<dbReference type="Pfam" id="PF01832">
    <property type="entry name" value="Glucosaminidase"/>
    <property type="match status" value="1"/>
</dbReference>
<proteinExistence type="predicted"/>
<gene>
    <name evidence="5" type="ORF">J2S13_001701</name>
</gene>
<dbReference type="Pfam" id="PF08239">
    <property type="entry name" value="SH3_3"/>
    <property type="match status" value="1"/>
</dbReference>
<evidence type="ECO:0000313" key="6">
    <source>
        <dbReference type="Proteomes" id="UP001237207"/>
    </source>
</evidence>
<evidence type="ECO:0000256" key="1">
    <source>
        <dbReference type="ARBA" id="ARBA00022729"/>
    </source>
</evidence>
<dbReference type="Gene3D" id="2.30.30.40">
    <property type="entry name" value="SH3 Domains"/>
    <property type="match status" value="1"/>
</dbReference>
<sequence>MPRFAKSLLLSLIFIFCYSSSSIQGHAATVFTDVNDDHWAKDEIEFLQTRNIINGYPDGSKAYFKPEANVTRAQAAKMLSIARGKTELHVSNASFPDVPTDHYASGWIERAIHEGYFDRPKSTKDTFNPNGLLTRDQMSKVVAIAFNLNLEASSDKPMPFSDIPKDYWAYQHISSLYYSGITTGSNNRFLPRNNITRAQFSAFLARALSDSFKVKPAPVPVPEPKPEPGPVGDVYHTTIYPISLNEIINIQMTKSPQTDLYRNGKSFVHKNFVKLAGTTFPTTGIVTTNGLNVREGAGETYWIIGKLNTNARVSVIGRTGDWLEIKYGTWRNAKMDDLTRFINPTNFAKNSSEYFQFLLLSKSAGISLEDLNNKILVNKGILSGKGQAFIDASRKYKINEIYLISHSLLETGNGNSSLSKGMLVSSIDGKSVEPKIVYNMYGIGAYDRCPEQCGSETAYKNGWFTPEAAIIGGAQYIANSYINHDTYKQNTLYKMRWNPENPGTHQYATDIGWAVKQVNNIKKLYDLIDRYTQYYDVPSYK</sequence>
<dbReference type="PROSITE" id="PS51781">
    <property type="entry name" value="SH3B"/>
    <property type="match status" value="1"/>
</dbReference>
<name>A0AAJ1T4Z6_9BACI</name>
<dbReference type="PANTHER" id="PTHR43308">
    <property type="entry name" value="OUTER MEMBRANE PROTEIN ALPHA-RELATED"/>
    <property type="match status" value="1"/>
</dbReference>
<keyword evidence="6" id="KW-1185">Reference proteome</keyword>
<dbReference type="InterPro" id="IPR003646">
    <property type="entry name" value="SH3-like_bac-type"/>
</dbReference>
<accession>A0AAJ1T4Z6</accession>
<evidence type="ECO:0000259" key="3">
    <source>
        <dbReference type="PROSITE" id="PS51272"/>
    </source>
</evidence>
<dbReference type="InterPro" id="IPR051465">
    <property type="entry name" value="Cell_Envelope_Struct_Comp"/>
</dbReference>
<keyword evidence="1 2" id="KW-0732">Signal</keyword>
<feature type="domain" description="SLH" evidence="3">
    <location>
        <begin position="156"/>
        <end position="218"/>
    </location>
</feature>
<dbReference type="SMART" id="SM00287">
    <property type="entry name" value="SH3b"/>
    <property type="match status" value="1"/>
</dbReference>
<dbReference type="Gene3D" id="1.10.530.10">
    <property type="match status" value="1"/>
</dbReference>
<dbReference type="GO" id="GO:0004040">
    <property type="term" value="F:amidase activity"/>
    <property type="evidence" value="ECO:0007669"/>
    <property type="project" value="InterPro"/>
</dbReference>
<dbReference type="EMBL" id="JAUSUC010000017">
    <property type="protein sequence ID" value="MDQ0215301.1"/>
    <property type="molecule type" value="Genomic_DNA"/>
</dbReference>
<feature type="domain" description="SLH" evidence="3">
    <location>
        <begin position="27"/>
        <end position="93"/>
    </location>
</feature>
<evidence type="ECO:0000259" key="4">
    <source>
        <dbReference type="PROSITE" id="PS51781"/>
    </source>
</evidence>
<feature type="signal peptide" evidence="2">
    <location>
        <begin position="1"/>
        <end position="27"/>
    </location>
</feature>
<dbReference type="RefSeq" id="WP_307257296.1">
    <property type="nucleotide sequence ID" value="NZ_JAUSUC010000017.1"/>
</dbReference>
<dbReference type="SMART" id="SM00047">
    <property type="entry name" value="LYZ2"/>
    <property type="match status" value="1"/>
</dbReference>